<reference evidence="1" key="1">
    <citation type="submission" date="2022-04" db="EMBL/GenBank/DDBJ databases">
        <title>Genome of the entomopathogenic fungus Entomophthora muscae.</title>
        <authorList>
            <person name="Elya C."/>
            <person name="Lovett B.R."/>
            <person name="Lee E."/>
            <person name="Macias A.M."/>
            <person name="Hajek A.E."/>
            <person name="De Bivort B.L."/>
            <person name="Kasson M.T."/>
            <person name="De Fine Licht H.H."/>
            <person name="Stajich J.E."/>
        </authorList>
    </citation>
    <scope>NUCLEOTIDE SEQUENCE</scope>
    <source>
        <strain evidence="1">Berkeley</strain>
    </source>
</reference>
<dbReference type="EMBL" id="QTSX02005691">
    <property type="protein sequence ID" value="KAJ9059244.1"/>
    <property type="molecule type" value="Genomic_DNA"/>
</dbReference>
<evidence type="ECO:0000313" key="1">
    <source>
        <dbReference type="EMBL" id="KAJ9059244.1"/>
    </source>
</evidence>
<dbReference type="Proteomes" id="UP001165960">
    <property type="component" value="Unassembled WGS sequence"/>
</dbReference>
<evidence type="ECO:0000313" key="2">
    <source>
        <dbReference type="Proteomes" id="UP001165960"/>
    </source>
</evidence>
<keyword evidence="2" id="KW-1185">Reference proteome</keyword>
<organism evidence="1 2">
    <name type="scientific">Entomophthora muscae</name>
    <dbReference type="NCBI Taxonomy" id="34485"/>
    <lineage>
        <taxon>Eukaryota</taxon>
        <taxon>Fungi</taxon>
        <taxon>Fungi incertae sedis</taxon>
        <taxon>Zoopagomycota</taxon>
        <taxon>Entomophthoromycotina</taxon>
        <taxon>Entomophthoromycetes</taxon>
        <taxon>Entomophthorales</taxon>
        <taxon>Entomophthoraceae</taxon>
        <taxon>Entomophthora</taxon>
    </lineage>
</organism>
<gene>
    <name evidence="1" type="ORF">DSO57_1004556</name>
</gene>
<sequence length="139" mass="15386">MTESGNTIFGFLILRNSLAPLMLVVSDPTDLVVFCGIANHYDFLVCVCAAPQSTAQFIHHLSRSQIRRLEYHPRPTPMDYQPGPDPGMADIPYDPPALHIPQTYNYSRAEMIILTILSLARVVIPNLGAYCPLAAGLLY</sequence>
<comment type="caution">
    <text evidence="1">The sequence shown here is derived from an EMBL/GenBank/DDBJ whole genome shotgun (WGS) entry which is preliminary data.</text>
</comment>
<proteinExistence type="predicted"/>
<accession>A0ACC2SA20</accession>
<protein>
    <submittedName>
        <fullName evidence="1">Uncharacterized protein</fullName>
    </submittedName>
</protein>
<name>A0ACC2SA20_9FUNG</name>